<dbReference type="PANTHER" id="PTHR37827:SF1">
    <property type="entry name" value="HNH DOMAIN-CONTAINING PROTEIN"/>
    <property type="match status" value="1"/>
</dbReference>
<organism evidence="1 2">
    <name type="scientific">Rubinisphaera italica</name>
    <dbReference type="NCBI Taxonomy" id="2527969"/>
    <lineage>
        <taxon>Bacteria</taxon>
        <taxon>Pseudomonadati</taxon>
        <taxon>Planctomycetota</taxon>
        <taxon>Planctomycetia</taxon>
        <taxon>Planctomycetales</taxon>
        <taxon>Planctomycetaceae</taxon>
        <taxon>Rubinisphaera</taxon>
    </lineage>
</organism>
<keyword evidence="2" id="KW-1185">Reference proteome</keyword>
<gene>
    <name evidence="1" type="ORF">Pan54_17940</name>
</gene>
<reference evidence="1 2" key="1">
    <citation type="submission" date="2019-02" db="EMBL/GenBank/DDBJ databases">
        <title>Deep-cultivation of Planctomycetes and their phenomic and genomic characterization uncovers novel biology.</title>
        <authorList>
            <person name="Wiegand S."/>
            <person name="Jogler M."/>
            <person name="Boedeker C."/>
            <person name="Pinto D."/>
            <person name="Vollmers J."/>
            <person name="Rivas-Marin E."/>
            <person name="Kohn T."/>
            <person name="Peeters S.H."/>
            <person name="Heuer A."/>
            <person name="Rast P."/>
            <person name="Oberbeckmann S."/>
            <person name="Bunk B."/>
            <person name="Jeske O."/>
            <person name="Meyerdierks A."/>
            <person name="Storesund J.E."/>
            <person name="Kallscheuer N."/>
            <person name="Luecker S."/>
            <person name="Lage O.M."/>
            <person name="Pohl T."/>
            <person name="Merkel B.J."/>
            <person name="Hornburger P."/>
            <person name="Mueller R.-W."/>
            <person name="Bruemmer F."/>
            <person name="Labrenz M."/>
            <person name="Spormann A.M."/>
            <person name="Op Den Camp H."/>
            <person name="Overmann J."/>
            <person name="Amann R."/>
            <person name="Jetten M.S.M."/>
            <person name="Mascher T."/>
            <person name="Medema M.H."/>
            <person name="Devos D.P."/>
            <person name="Kaster A.-K."/>
            <person name="Ovreas L."/>
            <person name="Rohde M."/>
            <person name="Galperin M.Y."/>
            <person name="Jogler C."/>
        </authorList>
    </citation>
    <scope>NUCLEOTIDE SEQUENCE [LARGE SCALE GENOMIC DNA]</scope>
    <source>
        <strain evidence="1 2">Pan54</strain>
    </source>
</reference>
<evidence type="ECO:0008006" key="3">
    <source>
        <dbReference type="Google" id="ProtNLM"/>
    </source>
</evidence>
<dbReference type="EMBL" id="SJPG01000001">
    <property type="protein sequence ID" value="TWT61060.1"/>
    <property type="molecule type" value="Genomic_DNA"/>
</dbReference>
<evidence type="ECO:0000313" key="1">
    <source>
        <dbReference type="EMBL" id="TWT61060.1"/>
    </source>
</evidence>
<evidence type="ECO:0000313" key="2">
    <source>
        <dbReference type="Proteomes" id="UP000316095"/>
    </source>
</evidence>
<comment type="caution">
    <text evidence="1">The sequence shown here is derived from an EMBL/GenBank/DDBJ whole genome shotgun (WGS) entry which is preliminary data.</text>
</comment>
<proteinExistence type="predicted"/>
<dbReference type="PANTHER" id="PTHR37827">
    <property type="entry name" value="TUDOR DOMAIN-CONTAINING PROTEIN"/>
    <property type="match status" value="1"/>
</dbReference>
<name>A0A5C5XDI1_9PLAN</name>
<dbReference type="Proteomes" id="UP000316095">
    <property type="component" value="Unassembled WGS sequence"/>
</dbReference>
<protein>
    <recommendedName>
        <fullName evidence="3">HNH domain-containing protein</fullName>
    </recommendedName>
</protein>
<sequence>MLTMPRRMKYGNCPCCRRETLLTFHHLIPQKMHRRPHFQKKYTKEELNRGICVCRLCHNGIHDRFDEMTLAKNFSTYELLMADDSLQKHFGWVAKQKTKTGQLSKEAG</sequence>
<accession>A0A5C5XDI1</accession>
<dbReference type="RefSeq" id="WP_242631258.1">
    <property type="nucleotide sequence ID" value="NZ_SJPG01000001.1"/>
</dbReference>
<dbReference type="AlphaFoldDB" id="A0A5C5XDI1"/>